<keyword evidence="3" id="KW-1185">Reference proteome</keyword>
<evidence type="ECO:0000313" key="2">
    <source>
        <dbReference type="EMBL" id="KAF2744689.1"/>
    </source>
</evidence>
<organism evidence="2 3">
    <name type="scientific">Sporormia fimetaria CBS 119925</name>
    <dbReference type="NCBI Taxonomy" id="1340428"/>
    <lineage>
        <taxon>Eukaryota</taxon>
        <taxon>Fungi</taxon>
        <taxon>Dikarya</taxon>
        <taxon>Ascomycota</taxon>
        <taxon>Pezizomycotina</taxon>
        <taxon>Dothideomycetes</taxon>
        <taxon>Pleosporomycetidae</taxon>
        <taxon>Pleosporales</taxon>
        <taxon>Sporormiaceae</taxon>
        <taxon>Sporormia</taxon>
    </lineage>
</organism>
<proteinExistence type="predicted"/>
<evidence type="ECO:0000256" key="1">
    <source>
        <dbReference type="SAM" id="MobiDB-lite"/>
    </source>
</evidence>
<gene>
    <name evidence="2" type="ORF">M011DRAFT_479723</name>
</gene>
<dbReference type="OrthoDB" id="3785918at2759"/>
<evidence type="ECO:0000313" key="3">
    <source>
        <dbReference type="Proteomes" id="UP000799440"/>
    </source>
</evidence>
<feature type="compositionally biased region" description="Basic and acidic residues" evidence="1">
    <location>
        <begin position="338"/>
        <end position="348"/>
    </location>
</feature>
<accession>A0A6A6V4K9</accession>
<reference evidence="2" key="1">
    <citation type="journal article" date="2020" name="Stud. Mycol.">
        <title>101 Dothideomycetes genomes: a test case for predicting lifestyles and emergence of pathogens.</title>
        <authorList>
            <person name="Haridas S."/>
            <person name="Albert R."/>
            <person name="Binder M."/>
            <person name="Bloem J."/>
            <person name="Labutti K."/>
            <person name="Salamov A."/>
            <person name="Andreopoulos B."/>
            <person name="Baker S."/>
            <person name="Barry K."/>
            <person name="Bills G."/>
            <person name="Bluhm B."/>
            <person name="Cannon C."/>
            <person name="Castanera R."/>
            <person name="Culley D."/>
            <person name="Daum C."/>
            <person name="Ezra D."/>
            <person name="Gonzalez J."/>
            <person name="Henrissat B."/>
            <person name="Kuo A."/>
            <person name="Liang C."/>
            <person name="Lipzen A."/>
            <person name="Lutzoni F."/>
            <person name="Magnuson J."/>
            <person name="Mondo S."/>
            <person name="Nolan M."/>
            <person name="Ohm R."/>
            <person name="Pangilinan J."/>
            <person name="Park H.-J."/>
            <person name="Ramirez L."/>
            <person name="Alfaro M."/>
            <person name="Sun H."/>
            <person name="Tritt A."/>
            <person name="Yoshinaga Y."/>
            <person name="Zwiers L.-H."/>
            <person name="Turgeon B."/>
            <person name="Goodwin S."/>
            <person name="Spatafora J."/>
            <person name="Crous P."/>
            <person name="Grigoriev I."/>
        </authorList>
    </citation>
    <scope>NUCLEOTIDE SEQUENCE</scope>
    <source>
        <strain evidence="2">CBS 119925</strain>
    </source>
</reference>
<sequence length="357" mass="39707">MAQDGSSGYFDYAFRFPAADHTESNALSQDHGALFSSLGPLSDILEGSCLTEADSGSAGMLLHPLAVDDRNMDVTLQPESDTDDSLSLSAIHIDKISSCITSEPVPLPKNLIAAKLSAVPRFNYLFSHTWDAVQSHGPYRLDSAANLTCGLVGWPTLPDEKFVDTMDLAKQAMTSPQPPGPALDDLQLMHMLWLTTVPVMETVLCSNALTHDVFGWGMFGLTCGYQDPDPLFLQHKERLHKSLCALKLVQASEEYEITKARRSVHICAILILQDMRADWGRVRWGVAVKVCERWLAHLGWNTEAGSREEGPGMSDTLELEGSWIEEDGLWVWKDDEMVSRGRERDSRWSSHRRHSSH</sequence>
<protein>
    <submittedName>
        <fullName evidence="2">Uncharacterized protein</fullName>
    </submittedName>
</protein>
<dbReference type="AlphaFoldDB" id="A0A6A6V4K9"/>
<dbReference type="Proteomes" id="UP000799440">
    <property type="component" value="Unassembled WGS sequence"/>
</dbReference>
<dbReference type="EMBL" id="MU006587">
    <property type="protein sequence ID" value="KAF2744689.1"/>
    <property type="molecule type" value="Genomic_DNA"/>
</dbReference>
<feature type="region of interest" description="Disordered" evidence="1">
    <location>
        <begin position="338"/>
        <end position="357"/>
    </location>
</feature>
<name>A0A6A6V4K9_9PLEO</name>